<dbReference type="Proteomes" id="UP001519310">
    <property type="component" value="Unassembled WGS sequence"/>
</dbReference>
<comment type="caution">
    <text evidence="1">The sequence shown here is derived from an EMBL/GenBank/DDBJ whole genome shotgun (WGS) entry which is preliminary data.</text>
</comment>
<accession>A0ABS4L713</accession>
<organism evidence="1 2">
    <name type="scientific">Streptomyces avidinii</name>
    <dbReference type="NCBI Taxonomy" id="1895"/>
    <lineage>
        <taxon>Bacteria</taxon>
        <taxon>Bacillati</taxon>
        <taxon>Actinomycetota</taxon>
        <taxon>Actinomycetes</taxon>
        <taxon>Kitasatosporales</taxon>
        <taxon>Streptomycetaceae</taxon>
        <taxon>Streptomyces</taxon>
    </lineage>
</organism>
<reference evidence="1 2" key="1">
    <citation type="submission" date="2021-03" db="EMBL/GenBank/DDBJ databases">
        <title>Genomic Encyclopedia of Type Strains, Phase IV (KMG-IV): sequencing the most valuable type-strain genomes for metagenomic binning, comparative biology and taxonomic classification.</title>
        <authorList>
            <person name="Goeker M."/>
        </authorList>
    </citation>
    <scope>NUCLEOTIDE SEQUENCE [LARGE SCALE GENOMIC DNA]</scope>
    <source>
        <strain evidence="1 2">DSM 40526</strain>
    </source>
</reference>
<sequence length="41" mass="4461">MLGRLPNGDMYLYASTGNAGTATFTARVKSGTGWNMYKNMI</sequence>
<evidence type="ECO:0000313" key="2">
    <source>
        <dbReference type="Proteomes" id="UP001519310"/>
    </source>
</evidence>
<proteinExistence type="predicted"/>
<keyword evidence="2" id="KW-1185">Reference proteome</keyword>
<gene>
    <name evidence="1" type="ORF">J2Z77_003705</name>
</gene>
<protein>
    <submittedName>
        <fullName evidence="1">Uncharacterized protein</fullName>
    </submittedName>
</protein>
<name>A0ABS4L713_STRAV</name>
<dbReference type="EMBL" id="JAGGLQ010000006">
    <property type="protein sequence ID" value="MBP2037898.1"/>
    <property type="molecule type" value="Genomic_DNA"/>
</dbReference>
<dbReference type="RefSeq" id="WP_268251412.1">
    <property type="nucleotide sequence ID" value="NZ_BMVL01000006.1"/>
</dbReference>
<evidence type="ECO:0000313" key="1">
    <source>
        <dbReference type="EMBL" id="MBP2037898.1"/>
    </source>
</evidence>